<gene>
    <name evidence="1" type="ORF">POCTA_138.1.T0600132</name>
</gene>
<protein>
    <submittedName>
        <fullName evidence="1">Uncharacterized protein</fullName>
    </submittedName>
</protein>
<sequence>MNDELTRKSEYLKGLVIIFNKLILNNTKQDLSPCRILTSAMIHLIQESSQMY</sequence>
<keyword evidence="2" id="KW-1185">Reference proteome</keyword>
<name>A0A8S1V7T5_PAROT</name>
<proteinExistence type="predicted"/>
<dbReference type="EMBL" id="CAJJDP010000059">
    <property type="protein sequence ID" value="CAD8172473.1"/>
    <property type="molecule type" value="Genomic_DNA"/>
</dbReference>
<evidence type="ECO:0000313" key="1">
    <source>
        <dbReference type="EMBL" id="CAD8172473.1"/>
    </source>
</evidence>
<dbReference type="AlphaFoldDB" id="A0A8S1V7T5"/>
<dbReference type="Proteomes" id="UP000683925">
    <property type="component" value="Unassembled WGS sequence"/>
</dbReference>
<evidence type="ECO:0000313" key="2">
    <source>
        <dbReference type="Proteomes" id="UP000683925"/>
    </source>
</evidence>
<organism evidence="1 2">
    <name type="scientific">Paramecium octaurelia</name>
    <dbReference type="NCBI Taxonomy" id="43137"/>
    <lineage>
        <taxon>Eukaryota</taxon>
        <taxon>Sar</taxon>
        <taxon>Alveolata</taxon>
        <taxon>Ciliophora</taxon>
        <taxon>Intramacronucleata</taxon>
        <taxon>Oligohymenophorea</taxon>
        <taxon>Peniculida</taxon>
        <taxon>Parameciidae</taxon>
        <taxon>Paramecium</taxon>
    </lineage>
</organism>
<reference evidence="1" key="1">
    <citation type="submission" date="2021-01" db="EMBL/GenBank/DDBJ databases">
        <authorList>
            <consortium name="Genoscope - CEA"/>
            <person name="William W."/>
        </authorList>
    </citation>
    <scope>NUCLEOTIDE SEQUENCE</scope>
</reference>
<accession>A0A8S1V7T5</accession>
<comment type="caution">
    <text evidence="1">The sequence shown here is derived from an EMBL/GenBank/DDBJ whole genome shotgun (WGS) entry which is preliminary data.</text>
</comment>